<dbReference type="AlphaFoldDB" id="R0JZ78"/>
<gene>
    <name evidence="1" type="ORF">Anapl_08681</name>
</gene>
<organism evidence="1 2">
    <name type="scientific">Anas platyrhynchos</name>
    <name type="common">Mallard</name>
    <name type="synonym">Anas boschas</name>
    <dbReference type="NCBI Taxonomy" id="8839"/>
    <lineage>
        <taxon>Eukaryota</taxon>
        <taxon>Metazoa</taxon>
        <taxon>Chordata</taxon>
        <taxon>Craniata</taxon>
        <taxon>Vertebrata</taxon>
        <taxon>Euteleostomi</taxon>
        <taxon>Archelosauria</taxon>
        <taxon>Archosauria</taxon>
        <taxon>Dinosauria</taxon>
        <taxon>Saurischia</taxon>
        <taxon>Theropoda</taxon>
        <taxon>Coelurosauria</taxon>
        <taxon>Aves</taxon>
        <taxon>Neognathae</taxon>
        <taxon>Galloanserae</taxon>
        <taxon>Anseriformes</taxon>
        <taxon>Anatidae</taxon>
        <taxon>Anatinae</taxon>
        <taxon>Anas</taxon>
    </lineage>
</organism>
<dbReference type="Proteomes" id="UP000296049">
    <property type="component" value="Unassembled WGS sequence"/>
</dbReference>
<evidence type="ECO:0000313" key="1">
    <source>
        <dbReference type="EMBL" id="EOB02911.1"/>
    </source>
</evidence>
<sequence length="164" mass="17981">MPSKVEYDSFMPILDTIPQRVFTTGKHCTQNFGFCSEEEVIVVLGKIISSQRLEQLTGSAFALKMLVASHALRKTGGCPKENNEGGDEPPGIHLHLTPGTYLRHQKRSRLKGALPTALHVHGKGGTYPLKLLSLCLVVACWRCKLDKSFCLHTLSSLEITPAIA</sequence>
<proteinExistence type="predicted"/>
<evidence type="ECO:0000313" key="2">
    <source>
        <dbReference type="Proteomes" id="UP000296049"/>
    </source>
</evidence>
<reference evidence="2" key="1">
    <citation type="journal article" date="2013" name="Nat. Genet.">
        <title>The duck genome and transcriptome provide insight into an avian influenza virus reservoir species.</title>
        <authorList>
            <person name="Huang Y."/>
            <person name="Li Y."/>
            <person name="Burt D.W."/>
            <person name="Chen H."/>
            <person name="Zhang Y."/>
            <person name="Qian W."/>
            <person name="Kim H."/>
            <person name="Gan S."/>
            <person name="Zhao Y."/>
            <person name="Li J."/>
            <person name="Yi K."/>
            <person name="Feng H."/>
            <person name="Zhu P."/>
            <person name="Li B."/>
            <person name="Liu Q."/>
            <person name="Fairley S."/>
            <person name="Magor K.E."/>
            <person name="Du Z."/>
            <person name="Hu X."/>
            <person name="Goodman L."/>
            <person name="Tafer H."/>
            <person name="Vignal A."/>
            <person name="Lee T."/>
            <person name="Kim K.W."/>
            <person name="Sheng Z."/>
            <person name="An Y."/>
            <person name="Searle S."/>
            <person name="Herrero J."/>
            <person name="Groenen M.A."/>
            <person name="Crooijmans R.P."/>
            <person name="Faraut T."/>
            <person name="Cai Q."/>
            <person name="Webster R.G."/>
            <person name="Aldridge J.R."/>
            <person name="Warren W.C."/>
            <person name="Bartschat S."/>
            <person name="Kehr S."/>
            <person name="Marz M."/>
            <person name="Stadler P.F."/>
            <person name="Smith J."/>
            <person name="Kraus R.H."/>
            <person name="Zhao Y."/>
            <person name="Ren L."/>
            <person name="Fei J."/>
            <person name="Morisson M."/>
            <person name="Kaiser P."/>
            <person name="Griffin D.K."/>
            <person name="Rao M."/>
            <person name="Pitel F."/>
            <person name="Wang J."/>
            <person name="Li N."/>
        </authorList>
    </citation>
    <scope>NUCLEOTIDE SEQUENCE [LARGE SCALE GENOMIC DNA]</scope>
</reference>
<keyword evidence="2" id="KW-1185">Reference proteome</keyword>
<accession>R0JZ78</accession>
<name>R0JZ78_ANAPL</name>
<dbReference type="EMBL" id="KB742912">
    <property type="protein sequence ID" value="EOB02911.1"/>
    <property type="molecule type" value="Genomic_DNA"/>
</dbReference>
<protein>
    <submittedName>
        <fullName evidence="1">Uncharacterized protein</fullName>
    </submittedName>
</protein>